<dbReference type="InterPro" id="IPR000835">
    <property type="entry name" value="HTH_MarR-typ"/>
</dbReference>
<dbReference type="SMART" id="SM00347">
    <property type="entry name" value="HTH_MARR"/>
    <property type="match status" value="1"/>
</dbReference>
<sequence>MTQISEAQRRRQSSLGFLIQILARRIDQEMKQRLAEIGIDTKIFANLMLLSEGDGITQRELGRMLEFPEYYTSRTVDILVAKGLAERRPDPDSRRSVLIFLTSKGREKTKALPSIISAVNSEYLGPLNAKDRQQLVKLLQRVARIDEHGDPNL</sequence>
<evidence type="ECO:0000313" key="5">
    <source>
        <dbReference type="EMBL" id="MDA5401155.1"/>
    </source>
</evidence>
<dbReference type="PRINTS" id="PR00598">
    <property type="entry name" value="HTHMARR"/>
</dbReference>
<keyword evidence="3" id="KW-0804">Transcription</keyword>
<proteinExistence type="predicted"/>
<dbReference type="InterPro" id="IPR036388">
    <property type="entry name" value="WH-like_DNA-bd_sf"/>
</dbReference>
<dbReference type="GO" id="GO:0003677">
    <property type="term" value="F:DNA binding"/>
    <property type="evidence" value="ECO:0007669"/>
    <property type="project" value="UniProtKB-KW"/>
</dbReference>
<dbReference type="Gene3D" id="1.10.10.10">
    <property type="entry name" value="Winged helix-like DNA-binding domain superfamily/Winged helix DNA-binding domain"/>
    <property type="match status" value="1"/>
</dbReference>
<dbReference type="Proteomes" id="UP001151234">
    <property type="component" value="Unassembled WGS sequence"/>
</dbReference>
<protein>
    <submittedName>
        <fullName evidence="5">MarR family winged helix-turn-helix transcriptional regulator</fullName>
    </submittedName>
</protein>
<dbReference type="GO" id="GO:0003700">
    <property type="term" value="F:DNA-binding transcription factor activity"/>
    <property type="evidence" value="ECO:0007669"/>
    <property type="project" value="InterPro"/>
</dbReference>
<accession>A0A9X3ZK04</accession>
<dbReference type="InterPro" id="IPR036390">
    <property type="entry name" value="WH_DNA-bd_sf"/>
</dbReference>
<dbReference type="EMBL" id="JAPJZI010000001">
    <property type="protein sequence ID" value="MDA5401155.1"/>
    <property type="molecule type" value="Genomic_DNA"/>
</dbReference>
<name>A0A9X3ZK04_9HYPH</name>
<keyword evidence="1" id="KW-0805">Transcription regulation</keyword>
<evidence type="ECO:0000256" key="1">
    <source>
        <dbReference type="ARBA" id="ARBA00023015"/>
    </source>
</evidence>
<keyword evidence="2" id="KW-0238">DNA-binding</keyword>
<evidence type="ECO:0000256" key="3">
    <source>
        <dbReference type="ARBA" id="ARBA00023163"/>
    </source>
</evidence>
<evidence type="ECO:0000256" key="2">
    <source>
        <dbReference type="ARBA" id="ARBA00023125"/>
    </source>
</evidence>
<dbReference type="PANTHER" id="PTHR42756">
    <property type="entry name" value="TRANSCRIPTIONAL REGULATOR, MARR"/>
    <property type="match status" value="1"/>
</dbReference>
<dbReference type="PROSITE" id="PS50995">
    <property type="entry name" value="HTH_MARR_2"/>
    <property type="match status" value="1"/>
</dbReference>
<dbReference type="PANTHER" id="PTHR42756:SF1">
    <property type="entry name" value="TRANSCRIPTIONAL REPRESSOR OF EMRAB OPERON"/>
    <property type="match status" value="1"/>
</dbReference>
<keyword evidence="6" id="KW-1185">Reference proteome</keyword>
<gene>
    <name evidence="5" type="ORF">OQ273_21465</name>
</gene>
<comment type="caution">
    <text evidence="5">The sequence shown here is derived from an EMBL/GenBank/DDBJ whole genome shotgun (WGS) entry which is preliminary data.</text>
</comment>
<dbReference type="AlphaFoldDB" id="A0A9X3ZK04"/>
<evidence type="ECO:0000313" key="6">
    <source>
        <dbReference type="Proteomes" id="UP001151234"/>
    </source>
</evidence>
<dbReference type="SUPFAM" id="SSF46785">
    <property type="entry name" value="Winged helix' DNA-binding domain"/>
    <property type="match status" value="1"/>
</dbReference>
<organism evidence="5 6">
    <name type="scientific">Hoeflea prorocentri</name>
    <dbReference type="NCBI Taxonomy" id="1922333"/>
    <lineage>
        <taxon>Bacteria</taxon>
        <taxon>Pseudomonadati</taxon>
        <taxon>Pseudomonadota</taxon>
        <taxon>Alphaproteobacteria</taxon>
        <taxon>Hyphomicrobiales</taxon>
        <taxon>Rhizobiaceae</taxon>
        <taxon>Hoeflea</taxon>
    </lineage>
</organism>
<evidence type="ECO:0000259" key="4">
    <source>
        <dbReference type="PROSITE" id="PS50995"/>
    </source>
</evidence>
<dbReference type="RefSeq" id="WP_267992962.1">
    <property type="nucleotide sequence ID" value="NZ_JAPJZI010000001.1"/>
</dbReference>
<reference evidence="5" key="1">
    <citation type="submission" date="2022-11" db="EMBL/GenBank/DDBJ databases">
        <title>Draft genome sequence of Hoeflea poritis E7-10 and Hoeflea prorocentri PM5-8, separated from scleractinian coral Porites lutea and marine dinoflagellate.</title>
        <authorList>
            <person name="Zhang G."/>
            <person name="Wei Q."/>
            <person name="Cai L."/>
        </authorList>
    </citation>
    <scope>NUCLEOTIDE SEQUENCE</scope>
    <source>
        <strain evidence="5">PM5-8</strain>
    </source>
</reference>
<dbReference type="Pfam" id="PF12802">
    <property type="entry name" value="MarR_2"/>
    <property type="match status" value="1"/>
</dbReference>
<feature type="domain" description="HTH marR-type" evidence="4">
    <location>
        <begin position="12"/>
        <end position="144"/>
    </location>
</feature>